<dbReference type="AlphaFoldDB" id="A0A0L1J810"/>
<dbReference type="PANTHER" id="PTHR31956">
    <property type="entry name" value="NON-SPECIFIC PHOSPHOLIPASE C4-RELATED"/>
    <property type="match status" value="1"/>
</dbReference>
<dbReference type="Proteomes" id="UP000037505">
    <property type="component" value="Unassembled WGS sequence"/>
</dbReference>
<comment type="caution">
    <text evidence="3">The sequence shown here is derived from an EMBL/GenBank/DDBJ whole genome shotgun (WGS) entry which is preliminary data.</text>
</comment>
<feature type="transmembrane region" description="Helical" evidence="2">
    <location>
        <begin position="62"/>
        <end position="85"/>
    </location>
</feature>
<dbReference type="GeneID" id="26805682"/>
<dbReference type="Gene3D" id="3.40.720.10">
    <property type="entry name" value="Alkaline Phosphatase, subunit A"/>
    <property type="match status" value="2"/>
</dbReference>
<dbReference type="PANTHER" id="PTHR31956:SF1">
    <property type="entry name" value="NON-SPECIFIC PHOSPHOLIPASE C1"/>
    <property type="match status" value="1"/>
</dbReference>
<dbReference type="InterPro" id="IPR007312">
    <property type="entry name" value="Phosphoesterase"/>
</dbReference>
<name>A0A0L1J810_ASPN3</name>
<dbReference type="InterPro" id="IPR017850">
    <property type="entry name" value="Alkaline_phosphatase_core_sf"/>
</dbReference>
<gene>
    <name evidence="3" type="ORF">ANOM_003878</name>
</gene>
<evidence type="ECO:0000313" key="4">
    <source>
        <dbReference type="Proteomes" id="UP000037505"/>
    </source>
</evidence>
<keyword evidence="2" id="KW-1133">Transmembrane helix</keyword>
<dbReference type="FunFam" id="3.40.720.10:FF:000052">
    <property type="entry name" value="Phosphatidylglycerol specific phospholipase, putative"/>
    <property type="match status" value="1"/>
</dbReference>
<organism evidence="3 4">
    <name type="scientific">Aspergillus nomiae NRRL (strain ATCC 15546 / NRRL 13137 / CBS 260.88 / M93)</name>
    <dbReference type="NCBI Taxonomy" id="1509407"/>
    <lineage>
        <taxon>Eukaryota</taxon>
        <taxon>Fungi</taxon>
        <taxon>Dikarya</taxon>
        <taxon>Ascomycota</taxon>
        <taxon>Pezizomycotina</taxon>
        <taxon>Eurotiomycetes</taxon>
        <taxon>Eurotiomycetidae</taxon>
        <taxon>Eurotiales</taxon>
        <taxon>Aspergillaceae</taxon>
        <taxon>Aspergillus</taxon>
        <taxon>Aspergillus subgen. Circumdati</taxon>
    </lineage>
</organism>
<evidence type="ECO:0000256" key="1">
    <source>
        <dbReference type="ARBA" id="ARBA00022801"/>
    </source>
</evidence>
<accession>A0A0L1J810</accession>
<dbReference type="OrthoDB" id="5135119at2759"/>
<dbReference type="GO" id="GO:0009395">
    <property type="term" value="P:phospholipid catabolic process"/>
    <property type="evidence" value="ECO:0007669"/>
    <property type="project" value="TreeGrafter"/>
</dbReference>
<dbReference type="GO" id="GO:0042578">
    <property type="term" value="F:phosphoric ester hydrolase activity"/>
    <property type="evidence" value="ECO:0007669"/>
    <property type="project" value="UniProtKB-ARBA"/>
</dbReference>
<dbReference type="STRING" id="1509407.A0A0L1J810"/>
<feature type="non-terminal residue" evidence="3">
    <location>
        <position position="1"/>
    </location>
</feature>
<sequence>LIAPLHSIMQWQPPSAPRGPSKPELQPILRPDRVIQEDEVAHIKAATWSPERPRRPWVRTTLITLLLSIMSIISLLAFFSLGLGINGLPHARPSSPSYGKPVNPIQDTPIKNVVVLVEENLSFDVFAGGLTYNSKIDGLVNREYCNPSNASDPFSEKVCAKPIAKNVAPDDPDHSITGGNQQVYSTYHPNAKNDMPGMQGFVTEQIVSYGLGSDLSRAAEVINYYTPDHVPVFNAMAENFVLFDRWFASVPGPTNPNRAYLTSGTSHGHGQNDHDFDISNLPQVSIFEQLSAAGISWINYSNTTGFLPDSLFYQWTAKSGKGTTNVKPIDQFFNDAKAGTLPQFTWINPECCSYMSFHPPSPINMGEGFIKSIYEALRSSPQWNETLFILTFDEHGGFADHVSPPENVPAGDNLTYTETAKDGQEATFHFDRLGIRVPTVLMSPWVGKGVVQNSPTDQPNEFTHTSILKYVAELWNLDILTPRVDWSPSFRGLITNTFRETPAKLPEPADF</sequence>
<keyword evidence="1" id="KW-0378">Hydrolase</keyword>
<protein>
    <submittedName>
        <fullName evidence="3">Phosphatidylglycerol specific phospholipase</fullName>
    </submittedName>
</protein>
<keyword evidence="2" id="KW-0812">Transmembrane</keyword>
<reference evidence="3 4" key="1">
    <citation type="submission" date="2014-06" db="EMBL/GenBank/DDBJ databases">
        <title>The Genome of the Aflatoxigenic Filamentous Fungus Aspergillus nomius.</title>
        <authorList>
            <person name="Moore M.G."/>
            <person name="Shannon B.M."/>
            <person name="Brian M.M."/>
        </authorList>
    </citation>
    <scope>NUCLEOTIDE SEQUENCE [LARGE SCALE GENOMIC DNA]</scope>
    <source>
        <strain evidence="3 4">NRRL 13137</strain>
    </source>
</reference>
<proteinExistence type="predicted"/>
<evidence type="ECO:0000256" key="2">
    <source>
        <dbReference type="SAM" id="Phobius"/>
    </source>
</evidence>
<dbReference type="RefSeq" id="XP_015408810.1">
    <property type="nucleotide sequence ID" value="XM_015549135.1"/>
</dbReference>
<dbReference type="EMBL" id="JNOM01000067">
    <property type="protein sequence ID" value="KNG87887.1"/>
    <property type="molecule type" value="Genomic_DNA"/>
</dbReference>
<dbReference type="Pfam" id="PF04185">
    <property type="entry name" value="Phosphoesterase"/>
    <property type="match status" value="1"/>
</dbReference>
<keyword evidence="4" id="KW-1185">Reference proteome</keyword>
<evidence type="ECO:0000313" key="3">
    <source>
        <dbReference type="EMBL" id="KNG87887.1"/>
    </source>
</evidence>
<keyword evidence="2" id="KW-0472">Membrane</keyword>
<dbReference type="SUPFAM" id="SSF53649">
    <property type="entry name" value="Alkaline phosphatase-like"/>
    <property type="match status" value="1"/>
</dbReference>